<keyword evidence="6" id="KW-1185">Reference proteome</keyword>
<sequence>MPKNFNQKPKKGGDGSSSSFTKVDGVPVDTVKFGKKMALKTLQFTNVKDGVALSSTNSAGMVPTVFPSTAFIGSAPGDSDFDITKYVGVGSVDICAAYLSNSQELKKEVIKSGMVEVKIATNYSLFVCNELQATSVVNAVSFNRACAIMSFQILRHTIQEVYDWEKNSVVAIKINEPKSPNQSYINKLAGQMRLQPDNPYYWMVVPGYEFLYDVFPIETIALTIVRLECRKVLNIPDSMTNSDIVSSLVAKINRRNNLTKHTITDVIKLLGVEQIKSMYDSFKMNVGTTGREVRNEDAITHFMEFINSHGTTV</sequence>
<evidence type="ECO:0000256" key="2">
    <source>
        <dbReference type="ARBA" id="ARBA00022561"/>
    </source>
</evidence>
<evidence type="ECO:0000256" key="3">
    <source>
        <dbReference type="ARBA" id="ARBA00022844"/>
    </source>
</evidence>
<dbReference type="GO" id="GO:0019013">
    <property type="term" value="C:viral nucleocapsid"/>
    <property type="evidence" value="ECO:0007669"/>
    <property type="project" value="UniProtKB-KW"/>
</dbReference>
<dbReference type="Proteomes" id="UP000235161">
    <property type="component" value="Genome"/>
</dbReference>
<keyword evidence="2" id="KW-0167">Capsid protein</keyword>
<name>G3G864_9VIRU</name>
<keyword evidence="5" id="KW-0543">Viral nucleoprotein</keyword>
<dbReference type="OrthoDB" id="14554at10239"/>
<evidence type="ECO:0000313" key="5">
    <source>
        <dbReference type="EMBL" id="AEO95762.1"/>
    </source>
</evidence>
<evidence type="ECO:0000313" key="6">
    <source>
        <dbReference type="Proteomes" id="UP000235161"/>
    </source>
</evidence>
<evidence type="ECO:0000256" key="4">
    <source>
        <dbReference type="SAM" id="MobiDB-lite"/>
    </source>
</evidence>
<reference evidence="5 6" key="1">
    <citation type="journal article" date="2016" name="Virus Res.">
        <title>A novel emaravirus is associated with redbud yellow ringspot disease.</title>
        <authorList>
            <person name="Di Bello P.L."/>
            <person name="Laney A.G."/>
            <person name="Druciarek T."/>
            <person name="Ho T."/>
            <person name="Gergerich R.C."/>
            <person name="Keller K.E."/>
            <person name="Martin R.R."/>
            <person name="Tzanetakis I.E."/>
        </authorList>
    </citation>
    <scope>NUCLEOTIDE SEQUENCE [LARGE SCALE GENOMIC DNA]</scope>
</reference>
<proteinExistence type="predicted"/>
<dbReference type="KEGG" id="vg:37619341"/>
<keyword evidence="3" id="KW-0946">Virion</keyword>
<protein>
    <submittedName>
        <fullName evidence="5">Putative nucleocapsid protein</fullName>
    </submittedName>
</protein>
<accession>G3G864</accession>
<evidence type="ECO:0000256" key="1">
    <source>
        <dbReference type="ARBA" id="ARBA00004328"/>
    </source>
</evidence>
<comment type="subcellular location">
    <subcellularLocation>
        <location evidence="1">Virion</location>
    </subcellularLocation>
</comment>
<dbReference type="GeneID" id="37619341"/>
<dbReference type="InterPro" id="IPR057839">
    <property type="entry name" value="Fimo_NCAP"/>
</dbReference>
<dbReference type="RefSeq" id="YP_009508085.1">
    <property type="nucleotide sequence ID" value="NC_038854.1"/>
</dbReference>
<organism evidence="5 6">
    <name type="scientific">Emaravirus cercidis</name>
    <dbReference type="NCBI Taxonomy" id="1980432"/>
    <lineage>
        <taxon>Viruses</taxon>
        <taxon>Riboviria</taxon>
        <taxon>Orthornavirae</taxon>
        <taxon>Negarnaviricota</taxon>
        <taxon>Polyploviricotina</taxon>
        <taxon>Bunyaviricetes</taxon>
        <taxon>Elliovirales</taxon>
        <taxon>Fimoviridae</taxon>
        <taxon>Emaravirus</taxon>
    </lineage>
</organism>
<feature type="region of interest" description="Disordered" evidence="4">
    <location>
        <begin position="1"/>
        <end position="21"/>
    </location>
</feature>
<dbReference type="EMBL" id="JF795481">
    <property type="protein sequence ID" value="AEO95762.1"/>
    <property type="molecule type" value="Genomic_RNA"/>
</dbReference>
<dbReference type="Pfam" id="PF25629">
    <property type="entry name" value="Fimo_NCAP"/>
    <property type="match status" value="1"/>
</dbReference>